<comment type="catalytic activity">
    <reaction evidence="7">
        <text>a peptidoglycan chain = a peptidoglycan chain with N-acetyl-1,6-anhydromuramyl-[peptide] at the reducing end + a peptidoglycan chain with N-acetylglucosamine at the non-reducing end.</text>
        <dbReference type="EC" id="4.2.2.29"/>
    </reaction>
</comment>
<evidence type="ECO:0000256" key="8">
    <source>
        <dbReference type="SAM" id="MobiDB-lite"/>
    </source>
</evidence>
<keyword evidence="1 7" id="KW-1003">Cell membrane</keyword>
<feature type="region of interest" description="Disordered" evidence="8">
    <location>
        <begin position="36"/>
        <end position="71"/>
    </location>
</feature>
<feature type="compositionally biased region" description="Basic and acidic residues" evidence="8">
    <location>
        <begin position="1"/>
        <end position="20"/>
    </location>
</feature>
<accession>I4EZD7</accession>
<dbReference type="OMA" id="RANEEYT"/>
<dbReference type="EC" id="4.2.2.29" evidence="7"/>
<comment type="subcellular location">
    <subcellularLocation>
        <location evidence="7">Cell membrane</location>
        <topology evidence="7">Single-pass membrane protein</topology>
    </subcellularLocation>
</comment>
<keyword evidence="2 7" id="KW-0812">Transmembrane</keyword>
<gene>
    <name evidence="7" type="primary">mltG</name>
    <name evidence="9" type="ordered locus">MODMU_3337</name>
</gene>
<dbReference type="KEGG" id="mmar:MODMU_3337"/>
<dbReference type="eggNOG" id="COG1559">
    <property type="taxonomic scope" value="Bacteria"/>
</dbReference>
<feature type="site" description="Important for catalytic activity" evidence="7">
    <location>
        <position position="575"/>
    </location>
</feature>
<dbReference type="STRING" id="477641.MODMU_3337"/>
<evidence type="ECO:0000256" key="4">
    <source>
        <dbReference type="ARBA" id="ARBA00023136"/>
    </source>
</evidence>
<evidence type="ECO:0000256" key="3">
    <source>
        <dbReference type="ARBA" id="ARBA00022989"/>
    </source>
</evidence>
<feature type="region of interest" description="Disordered" evidence="8">
    <location>
        <begin position="326"/>
        <end position="353"/>
    </location>
</feature>
<dbReference type="PATRIC" id="fig|477641.3.peg.3155"/>
<dbReference type="HOGENOM" id="CLU_024739_0_0_11"/>
<dbReference type="OrthoDB" id="9814591at2"/>
<keyword evidence="4 7" id="KW-0472">Membrane</keyword>
<dbReference type="AlphaFoldDB" id="I4EZD7"/>
<evidence type="ECO:0000313" key="10">
    <source>
        <dbReference type="Proteomes" id="UP000006461"/>
    </source>
</evidence>
<evidence type="ECO:0000313" key="9">
    <source>
        <dbReference type="EMBL" id="CCH88750.1"/>
    </source>
</evidence>
<feature type="transmembrane region" description="Helical" evidence="7">
    <location>
        <begin position="359"/>
        <end position="383"/>
    </location>
</feature>
<organism evidence="9 10">
    <name type="scientific">Modestobacter italicus (strain DSM 44449 / CECT 9708 / BC 501)</name>
    <dbReference type="NCBI Taxonomy" id="2732864"/>
    <lineage>
        <taxon>Bacteria</taxon>
        <taxon>Bacillati</taxon>
        <taxon>Actinomycetota</taxon>
        <taxon>Actinomycetes</taxon>
        <taxon>Geodermatophilales</taxon>
        <taxon>Geodermatophilaceae</taxon>
        <taxon>Modestobacter</taxon>
    </lineage>
</organism>
<dbReference type="CDD" id="cd08010">
    <property type="entry name" value="MltG_like"/>
    <property type="match status" value="1"/>
</dbReference>
<dbReference type="Pfam" id="PF02618">
    <property type="entry name" value="YceG"/>
    <property type="match status" value="1"/>
</dbReference>
<evidence type="ECO:0000256" key="7">
    <source>
        <dbReference type="HAMAP-Rule" id="MF_02065"/>
    </source>
</evidence>
<reference evidence="9 10" key="1">
    <citation type="journal article" date="2012" name="J. Bacteriol.">
        <title>Genome Sequence of Radiation-Resistant Modestobacter marinus Strain BC501, a Representative Actinobacterium That Thrives on Calcareous Stone Surfaces.</title>
        <authorList>
            <person name="Normand P."/>
            <person name="Gury J."/>
            <person name="Pujic P."/>
            <person name="Chouaia B."/>
            <person name="Crotti E."/>
            <person name="Brusetti L."/>
            <person name="Daffonchio D."/>
            <person name="Vacherie B."/>
            <person name="Barbe V."/>
            <person name="Medigue C."/>
            <person name="Calteau A."/>
            <person name="Ghodhbane-Gtari F."/>
            <person name="Essoussi I."/>
            <person name="Nouioui I."/>
            <person name="Abbassi-Ghozzi I."/>
            <person name="Gtari M."/>
        </authorList>
    </citation>
    <scope>NUCLEOTIDE SEQUENCE [LARGE SCALE GENOMIC DNA]</scope>
    <source>
        <strain evidence="10">BC 501</strain>
    </source>
</reference>
<dbReference type="GO" id="GO:0071555">
    <property type="term" value="P:cell wall organization"/>
    <property type="evidence" value="ECO:0007669"/>
    <property type="project" value="UniProtKB-KW"/>
</dbReference>
<dbReference type="HAMAP" id="MF_02065">
    <property type="entry name" value="MltG"/>
    <property type="match status" value="1"/>
</dbReference>
<dbReference type="GO" id="GO:0009252">
    <property type="term" value="P:peptidoglycan biosynthetic process"/>
    <property type="evidence" value="ECO:0007669"/>
    <property type="project" value="UniProtKB-UniRule"/>
</dbReference>
<comment type="function">
    <text evidence="7">Functions as a peptidoglycan terminase that cleaves nascent peptidoglycan strands endolytically to terminate their elongation.</text>
</comment>
<protein>
    <recommendedName>
        <fullName evidence="7">Endolytic murein transglycosylase</fullName>
        <ecNumber evidence="7">4.2.2.29</ecNumber>
    </recommendedName>
    <alternativeName>
        <fullName evidence="7">Peptidoglycan lytic transglycosylase</fullName>
    </alternativeName>
    <alternativeName>
        <fullName evidence="7">Peptidoglycan polymerization terminase</fullName>
    </alternativeName>
</protein>
<comment type="similarity">
    <text evidence="7">Belongs to the transglycosylase MltG family.</text>
</comment>
<dbReference type="PANTHER" id="PTHR30518">
    <property type="entry name" value="ENDOLYTIC MUREIN TRANSGLYCOSYLASE"/>
    <property type="match status" value="1"/>
</dbReference>
<dbReference type="InterPro" id="IPR003770">
    <property type="entry name" value="MLTG-like"/>
</dbReference>
<keyword evidence="6 7" id="KW-0961">Cell wall biogenesis/degradation</keyword>
<evidence type="ECO:0000256" key="5">
    <source>
        <dbReference type="ARBA" id="ARBA00023239"/>
    </source>
</evidence>
<dbReference type="GO" id="GO:0005886">
    <property type="term" value="C:plasma membrane"/>
    <property type="evidence" value="ECO:0007669"/>
    <property type="project" value="UniProtKB-SubCell"/>
</dbReference>
<dbReference type="PANTHER" id="PTHR30518:SF2">
    <property type="entry name" value="ENDOLYTIC MUREIN TRANSGLYCOSYLASE"/>
    <property type="match status" value="1"/>
</dbReference>
<dbReference type="Gene3D" id="3.30.1490.480">
    <property type="entry name" value="Endolytic murein transglycosylase"/>
    <property type="match status" value="1"/>
</dbReference>
<proteinExistence type="inferred from homology"/>
<feature type="compositionally biased region" description="Low complexity" evidence="8">
    <location>
        <begin position="213"/>
        <end position="241"/>
    </location>
</feature>
<dbReference type="GO" id="GO:0008932">
    <property type="term" value="F:lytic endotransglycosylase activity"/>
    <property type="evidence" value="ECO:0007669"/>
    <property type="project" value="UniProtKB-UniRule"/>
</dbReference>
<name>I4EZD7_MODI5</name>
<dbReference type="NCBIfam" id="TIGR00247">
    <property type="entry name" value="endolytic transglycosylase MltG"/>
    <property type="match status" value="1"/>
</dbReference>
<dbReference type="EMBL" id="FO203431">
    <property type="protein sequence ID" value="CCH88750.1"/>
    <property type="molecule type" value="Genomic_DNA"/>
</dbReference>
<feature type="compositionally biased region" description="Basic and acidic residues" evidence="8">
    <location>
        <begin position="268"/>
        <end position="285"/>
    </location>
</feature>
<evidence type="ECO:0000256" key="1">
    <source>
        <dbReference type="ARBA" id="ARBA00022475"/>
    </source>
</evidence>
<keyword evidence="5 7" id="KW-0456">Lyase</keyword>
<dbReference type="Proteomes" id="UP000006461">
    <property type="component" value="Chromosome"/>
</dbReference>
<evidence type="ECO:0000256" key="2">
    <source>
        <dbReference type="ARBA" id="ARBA00022692"/>
    </source>
</evidence>
<keyword evidence="3 7" id="KW-1133">Transmembrane helix</keyword>
<feature type="region of interest" description="Disordered" evidence="8">
    <location>
        <begin position="1"/>
        <end position="24"/>
    </location>
</feature>
<evidence type="ECO:0000256" key="6">
    <source>
        <dbReference type="ARBA" id="ARBA00023316"/>
    </source>
</evidence>
<feature type="region of interest" description="Disordered" evidence="8">
    <location>
        <begin position="131"/>
        <end position="294"/>
    </location>
</feature>
<keyword evidence="10" id="KW-1185">Reference proteome</keyword>
<sequence>MTDPTEPRPRGRHSQPDGDAGRPASELLAAWTSAGASTLQLSADDTMRPRRGRRSAPDTDATGVQLLPPRSPADIADVEITGLAAGGIADVGLAAAGLDLSAFGIDPTDGPRRPAGAAGLKPWSWDDMTSASTAAETAPRTTEMLAVTPAVPRADSDHRPGRSPASDPRSAPAPRPATGPTTADRVAADRFADAETDPGWLSADSRPVPGAPAPAARGSLASLVTADPRTAEPRTAAPADEPATEVRDADWDDDTGTWLAPASRHRGAGRDEADDAGAHPDEHPYEPAGPATVFDETGGLEVVTDDEHDDLDDDLDDHLDDHHDADLDDHLLGGGGGGRGRRGGRGGGSDRPRKRRRPIVVVLSLIVLAALVVGIGIGGKLLWTTINPVAEDYTGSGTGTVDVRVNDGDSLRTIAGTLVSAGVIASADPFADAADANPAATGIQPGVYTLRSQMSGKAALDLLLDPASRQVTRVTLPEGLTAVQVLQRVADQTGIPLTDLQAAAADPVALGLPPYANGMIEGFLFPATYDIEPGDTAVGILSEMVAGTVAVLDELQVPDDQRLGLVTEASIVQAEAGSSEDMGKVARVLDNRLADGMPLQLDTTVNYANGKSGITTTSEDRQNPSLYNTYVHPGLPPGAISNPGEEALRAVLDPTPGDWRFFVVVDPDTGETRFAVTAEEHQQNVLLFQQWLQDNPGN</sequence>